<dbReference type="PANTHER" id="PTHR42964">
    <property type="entry name" value="ENOYL-COA HYDRATASE"/>
    <property type="match status" value="1"/>
</dbReference>
<name>A0ABS1X5L4_9GAMM</name>
<proteinExistence type="inferred from homology"/>
<organism evidence="2 3">
    <name type="scientific">Steroidobacter gossypii</name>
    <dbReference type="NCBI Taxonomy" id="2805490"/>
    <lineage>
        <taxon>Bacteria</taxon>
        <taxon>Pseudomonadati</taxon>
        <taxon>Pseudomonadota</taxon>
        <taxon>Gammaproteobacteria</taxon>
        <taxon>Steroidobacterales</taxon>
        <taxon>Steroidobacteraceae</taxon>
        <taxon>Steroidobacter</taxon>
    </lineage>
</organism>
<dbReference type="PANTHER" id="PTHR42964:SF1">
    <property type="entry name" value="POLYKETIDE BIOSYNTHESIS ENOYL-COA HYDRATASE PKSH-RELATED"/>
    <property type="match status" value="1"/>
</dbReference>
<evidence type="ECO:0000256" key="1">
    <source>
        <dbReference type="ARBA" id="ARBA00005254"/>
    </source>
</evidence>
<evidence type="ECO:0000313" key="3">
    <source>
        <dbReference type="Proteomes" id="UP000661077"/>
    </source>
</evidence>
<comment type="similarity">
    <text evidence="1">Belongs to the enoyl-CoA hydratase/isomerase family.</text>
</comment>
<sequence>MSTVTTSIDSRGVVTLTLNRPEKHNALDGATMGELHDALTKISSDQNARVVVLTGAGASFCAGADIGHMRSMLNFTEEQNVTDALVLARLLRKLDEFELPLIARVNGNTFGGGVGLVACADIAIGATSAKFALTEVRLGIVPAAISPYVVEAIGSRQARRLFLTAAPFSAEEAQSLGLLHLTATPEQLDQLVNEQVDLLLRGGPAALRAAKQLVRRVAHFHDRDALGEETARLLARLRVSPEGKEGLSAFLERRKSSWTPQG</sequence>
<keyword evidence="3" id="KW-1185">Reference proteome</keyword>
<dbReference type="InterPro" id="IPR029045">
    <property type="entry name" value="ClpP/crotonase-like_dom_sf"/>
</dbReference>
<dbReference type="Proteomes" id="UP000661077">
    <property type="component" value="Unassembled WGS sequence"/>
</dbReference>
<gene>
    <name evidence="2" type="ORF">JM946_27585</name>
</gene>
<accession>A0ABS1X5L4</accession>
<dbReference type="InterPro" id="IPR051683">
    <property type="entry name" value="Enoyl-CoA_Hydratase/Isomerase"/>
</dbReference>
<dbReference type="InterPro" id="IPR014748">
    <property type="entry name" value="Enoyl-CoA_hydra_C"/>
</dbReference>
<dbReference type="InterPro" id="IPR001753">
    <property type="entry name" value="Enoyl-CoA_hydra/iso"/>
</dbReference>
<dbReference type="RefSeq" id="WP_203170665.1">
    <property type="nucleotide sequence ID" value="NZ_JAEVLS010000008.1"/>
</dbReference>
<evidence type="ECO:0000313" key="2">
    <source>
        <dbReference type="EMBL" id="MBM0108512.1"/>
    </source>
</evidence>
<reference evidence="2 3" key="1">
    <citation type="journal article" date="2021" name="Int. J. Syst. Evol. Microbiol.">
        <title>Steroidobacter gossypii sp. nov., isolated from soil of cotton cropping field.</title>
        <authorList>
            <person name="Huang R."/>
            <person name="Yang S."/>
            <person name="Zhen C."/>
            <person name="Liu W."/>
        </authorList>
    </citation>
    <scope>NUCLEOTIDE SEQUENCE [LARGE SCALE GENOMIC DNA]</scope>
    <source>
        <strain evidence="2 3">S1-65</strain>
    </source>
</reference>
<protein>
    <submittedName>
        <fullName evidence="2">Enoyl-CoA hydratase/isomerase family protein</fullName>
    </submittedName>
</protein>
<dbReference type="Pfam" id="PF00378">
    <property type="entry name" value="ECH_1"/>
    <property type="match status" value="1"/>
</dbReference>
<dbReference type="Gene3D" id="1.10.12.10">
    <property type="entry name" value="Lyase 2-enoyl-coa Hydratase, Chain A, domain 2"/>
    <property type="match status" value="1"/>
</dbReference>
<dbReference type="EMBL" id="JAEVLS010000008">
    <property type="protein sequence ID" value="MBM0108512.1"/>
    <property type="molecule type" value="Genomic_DNA"/>
</dbReference>
<dbReference type="CDD" id="cd06558">
    <property type="entry name" value="crotonase-like"/>
    <property type="match status" value="1"/>
</dbReference>
<dbReference type="Gene3D" id="3.90.226.10">
    <property type="entry name" value="2-enoyl-CoA Hydratase, Chain A, domain 1"/>
    <property type="match status" value="1"/>
</dbReference>
<comment type="caution">
    <text evidence="2">The sequence shown here is derived from an EMBL/GenBank/DDBJ whole genome shotgun (WGS) entry which is preliminary data.</text>
</comment>
<dbReference type="SUPFAM" id="SSF52096">
    <property type="entry name" value="ClpP/crotonase"/>
    <property type="match status" value="1"/>
</dbReference>